<dbReference type="AlphaFoldDB" id="A0A9P4NZM6"/>
<reference evidence="1" key="1">
    <citation type="journal article" date="2020" name="Stud. Mycol.">
        <title>101 Dothideomycetes genomes: a test case for predicting lifestyles and emergence of pathogens.</title>
        <authorList>
            <person name="Haridas S."/>
            <person name="Albert R."/>
            <person name="Binder M."/>
            <person name="Bloem J."/>
            <person name="Labutti K."/>
            <person name="Salamov A."/>
            <person name="Andreopoulos B."/>
            <person name="Baker S."/>
            <person name="Barry K."/>
            <person name="Bills G."/>
            <person name="Bluhm B."/>
            <person name="Cannon C."/>
            <person name="Castanera R."/>
            <person name="Culley D."/>
            <person name="Daum C."/>
            <person name="Ezra D."/>
            <person name="Gonzalez J."/>
            <person name="Henrissat B."/>
            <person name="Kuo A."/>
            <person name="Liang C."/>
            <person name="Lipzen A."/>
            <person name="Lutzoni F."/>
            <person name="Magnuson J."/>
            <person name="Mondo S."/>
            <person name="Nolan M."/>
            <person name="Ohm R."/>
            <person name="Pangilinan J."/>
            <person name="Park H.-J."/>
            <person name="Ramirez L."/>
            <person name="Alfaro M."/>
            <person name="Sun H."/>
            <person name="Tritt A."/>
            <person name="Yoshinaga Y."/>
            <person name="Zwiers L.-H."/>
            <person name="Turgeon B."/>
            <person name="Goodwin S."/>
            <person name="Spatafora J."/>
            <person name="Crous P."/>
            <person name="Grigoriev I."/>
        </authorList>
    </citation>
    <scope>NUCLEOTIDE SEQUENCE</scope>
    <source>
        <strain evidence="1">CBS 130266</strain>
    </source>
</reference>
<dbReference type="Proteomes" id="UP000800235">
    <property type="component" value="Unassembled WGS sequence"/>
</dbReference>
<proteinExistence type="predicted"/>
<protein>
    <recommendedName>
        <fullName evidence="3">F-box domain-containing protein</fullName>
    </recommendedName>
</protein>
<accession>A0A9P4NZM6</accession>
<sequence length="205" mass="23843">MSKTVIAAKHSASPPELPDLPYEVWKQIFDEVGTPCSFYHWITLRNVCHGFRAVIEADIKRVLINEARIDVHYSLADTIPKNRNLIPIPYNRKGLYATRSAIFQFSHFSKGERYATFTLKPTSKLSLQTHDIKVDGRSMYQKFYTLKHRLEHRIYKEIMTDDSVRKWRQALLAAGGDGEITWDNVYHFVRLSGQLKCYSSIYVLD</sequence>
<gene>
    <name evidence="1" type="ORF">EJ08DRAFT_675672</name>
</gene>
<evidence type="ECO:0000313" key="2">
    <source>
        <dbReference type="Proteomes" id="UP000800235"/>
    </source>
</evidence>
<keyword evidence="2" id="KW-1185">Reference proteome</keyword>
<name>A0A9P4NZM6_9PEZI</name>
<dbReference type="EMBL" id="MU007015">
    <property type="protein sequence ID" value="KAF2434671.1"/>
    <property type="molecule type" value="Genomic_DNA"/>
</dbReference>
<comment type="caution">
    <text evidence="1">The sequence shown here is derived from an EMBL/GenBank/DDBJ whole genome shotgun (WGS) entry which is preliminary data.</text>
</comment>
<evidence type="ECO:0000313" key="1">
    <source>
        <dbReference type="EMBL" id="KAF2434671.1"/>
    </source>
</evidence>
<organism evidence="1 2">
    <name type="scientific">Tothia fuscella</name>
    <dbReference type="NCBI Taxonomy" id="1048955"/>
    <lineage>
        <taxon>Eukaryota</taxon>
        <taxon>Fungi</taxon>
        <taxon>Dikarya</taxon>
        <taxon>Ascomycota</taxon>
        <taxon>Pezizomycotina</taxon>
        <taxon>Dothideomycetes</taxon>
        <taxon>Pleosporomycetidae</taxon>
        <taxon>Venturiales</taxon>
        <taxon>Cylindrosympodiaceae</taxon>
        <taxon>Tothia</taxon>
    </lineage>
</organism>
<evidence type="ECO:0008006" key="3">
    <source>
        <dbReference type="Google" id="ProtNLM"/>
    </source>
</evidence>